<dbReference type="InterPro" id="IPR045621">
    <property type="entry name" value="BPD_transp_1_N"/>
</dbReference>
<keyword evidence="6 7" id="KW-0472">Membrane</keyword>
<proteinExistence type="inferred from homology"/>
<dbReference type="EMBL" id="JAMOIL010000017">
    <property type="protein sequence ID" value="MCM0621426.1"/>
    <property type="molecule type" value="Genomic_DNA"/>
</dbReference>
<keyword evidence="3" id="KW-1003">Cell membrane</keyword>
<evidence type="ECO:0000313" key="9">
    <source>
        <dbReference type="EMBL" id="MCM0621426.1"/>
    </source>
</evidence>
<dbReference type="PANTHER" id="PTHR43163">
    <property type="entry name" value="DIPEPTIDE TRANSPORT SYSTEM PERMEASE PROTEIN DPPB-RELATED"/>
    <property type="match status" value="1"/>
</dbReference>
<evidence type="ECO:0000256" key="5">
    <source>
        <dbReference type="ARBA" id="ARBA00022989"/>
    </source>
</evidence>
<evidence type="ECO:0000313" key="10">
    <source>
        <dbReference type="Proteomes" id="UP001139485"/>
    </source>
</evidence>
<evidence type="ECO:0000256" key="4">
    <source>
        <dbReference type="ARBA" id="ARBA00022692"/>
    </source>
</evidence>
<accession>A0A9X2IF29</accession>
<dbReference type="GO" id="GO:0055085">
    <property type="term" value="P:transmembrane transport"/>
    <property type="evidence" value="ECO:0007669"/>
    <property type="project" value="InterPro"/>
</dbReference>
<evidence type="ECO:0000256" key="6">
    <source>
        <dbReference type="ARBA" id="ARBA00023136"/>
    </source>
</evidence>
<reference evidence="9" key="1">
    <citation type="submission" date="2022-05" db="EMBL/GenBank/DDBJ databases">
        <authorList>
            <person name="Tuo L."/>
        </authorList>
    </citation>
    <scope>NUCLEOTIDE SEQUENCE</scope>
    <source>
        <strain evidence="9">BSK12Z-4</strain>
    </source>
</reference>
<dbReference type="CDD" id="cd06261">
    <property type="entry name" value="TM_PBP2"/>
    <property type="match status" value="1"/>
</dbReference>
<comment type="similarity">
    <text evidence="7">Belongs to the binding-protein-dependent transport system permease family.</text>
</comment>
<name>A0A9X2IF29_9ACTN</name>
<dbReference type="PANTHER" id="PTHR43163:SF6">
    <property type="entry name" value="DIPEPTIDE TRANSPORT SYSTEM PERMEASE PROTEIN DPPB-RELATED"/>
    <property type="match status" value="1"/>
</dbReference>
<dbReference type="GO" id="GO:0005886">
    <property type="term" value="C:plasma membrane"/>
    <property type="evidence" value="ECO:0007669"/>
    <property type="project" value="UniProtKB-SubCell"/>
</dbReference>
<dbReference type="PROSITE" id="PS50928">
    <property type="entry name" value="ABC_TM1"/>
    <property type="match status" value="1"/>
</dbReference>
<keyword evidence="10" id="KW-1185">Reference proteome</keyword>
<keyword evidence="5 7" id="KW-1133">Transmembrane helix</keyword>
<protein>
    <submittedName>
        <fullName evidence="9">ABC transporter permease</fullName>
    </submittedName>
</protein>
<evidence type="ECO:0000256" key="7">
    <source>
        <dbReference type="RuleBase" id="RU363032"/>
    </source>
</evidence>
<feature type="transmembrane region" description="Helical" evidence="7">
    <location>
        <begin position="101"/>
        <end position="122"/>
    </location>
</feature>
<dbReference type="Pfam" id="PF19300">
    <property type="entry name" value="BPD_transp_1_N"/>
    <property type="match status" value="1"/>
</dbReference>
<dbReference type="Pfam" id="PF00528">
    <property type="entry name" value="BPD_transp_1"/>
    <property type="match status" value="1"/>
</dbReference>
<evidence type="ECO:0000256" key="1">
    <source>
        <dbReference type="ARBA" id="ARBA00004651"/>
    </source>
</evidence>
<keyword evidence="2 7" id="KW-0813">Transport</keyword>
<evidence type="ECO:0000256" key="2">
    <source>
        <dbReference type="ARBA" id="ARBA00022448"/>
    </source>
</evidence>
<dbReference type="Proteomes" id="UP001139485">
    <property type="component" value="Unassembled WGS sequence"/>
</dbReference>
<gene>
    <name evidence="9" type="ORF">M8330_14115</name>
</gene>
<organism evidence="9 10">
    <name type="scientific">Nocardioides bruguierae</name>
    <dbReference type="NCBI Taxonomy" id="2945102"/>
    <lineage>
        <taxon>Bacteria</taxon>
        <taxon>Bacillati</taxon>
        <taxon>Actinomycetota</taxon>
        <taxon>Actinomycetes</taxon>
        <taxon>Propionibacteriales</taxon>
        <taxon>Nocardioidaceae</taxon>
        <taxon>Nocardioides</taxon>
    </lineage>
</organism>
<keyword evidence="4 7" id="KW-0812">Transmembrane</keyword>
<dbReference type="InterPro" id="IPR000515">
    <property type="entry name" value="MetI-like"/>
</dbReference>
<dbReference type="Gene3D" id="1.10.3720.10">
    <property type="entry name" value="MetI-like"/>
    <property type="match status" value="1"/>
</dbReference>
<dbReference type="RefSeq" id="WP_250827855.1">
    <property type="nucleotide sequence ID" value="NZ_JAMOIL010000017.1"/>
</dbReference>
<evidence type="ECO:0000256" key="3">
    <source>
        <dbReference type="ARBA" id="ARBA00022475"/>
    </source>
</evidence>
<sequence>MTAFVLRRLLMGVATLAAAVLISFLLVHAGSGSPGAVVLGPSATPEAIAAKNAELGWDDPLLVQLGDYVGGLLTGDLGVSLADSRSIADDMAARLPVTASIAALATLASGILGVLLGVTAAVRGGWVRRLATTGAGIGLSLPQFWVGVVLTYVLAIRLGLVPATGYTALGEDPAGWARSLVLPVLTLAVGGAAIVARTATTGLEEALRAEHVRTLRAMGTPEWKVRYVHALRYASVPVVSVLGIQFIVLFGGSIIIEQLFALPGLGQAAAAAVSSKDAPVVQAVVIVATLVVVLVNLALDLVVAALDPKVRTA</sequence>
<feature type="transmembrane region" description="Helical" evidence="7">
    <location>
        <begin position="176"/>
        <end position="196"/>
    </location>
</feature>
<comment type="caution">
    <text evidence="9">The sequence shown here is derived from an EMBL/GenBank/DDBJ whole genome shotgun (WGS) entry which is preliminary data.</text>
</comment>
<feature type="transmembrane region" description="Helical" evidence="7">
    <location>
        <begin position="233"/>
        <end position="256"/>
    </location>
</feature>
<feature type="transmembrane region" description="Helical" evidence="7">
    <location>
        <begin position="134"/>
        <end position="156"/>
    </location>
</feature>
<evidence type="ECO:0000259" key="8">
    <source>
        <dbReference type="PROSITE" id="PS50928"/>
    </source>
</evidence>
<dbReference type="SUPFAM" id="SSF161098">
    <property type="entry name" value="MetI-like"/>
    <property type="match status" value="1"/>
</dbReference>
<comment type="subcellular location">
    <subcellularLocation>
        <location evidence="1 7">Cell membrane</location>
        <topology evidence="1 7">Multi-pass membrane protein</topology>
    </subcellularLocation>
</comment>
<feature type="domain" description="ABC transmembrane type-1" evidence="8">
    <location>
        <begin position="95"/>
        <end position="303"/>
    </location>
</feature>
<dbReference type="InterPro" id="IPR035906">
    <property type="entry name" value="MetI-like_sf"/>
</dbReference>
<dbReference type="AlphaFoldDB" id="A0A9X2IF29"/>
<feature type="transmembrane region" description="Helical" evidence="7">
    <location>
        <begin position="283"/>
        <end position="306"/>
    </location>
</feature>